<gene>
    <name evidence="4" type="ordered locus">AALP_Aa5g065300</name>
</gene>
<dbReference type="InterPro" id="IPR055256">
    <property type="entry name" value="KH_1_KHDC4/BBP-like"/>
</dbReference>
<evidence type="ECO:0000313" key="4">
    <source>
        <dbReference type="EMBL" id="KFK33828.1"/>
    </source>
</evidence>
<feature type="region of interest" description="Disordered" evidence="2">
    <location>
        <begin position="220"/>
        <end position="340"/>
    </location>
</feature>
<dbReference type="Pfam" id="PF22675">
    <property type="entry name" value="KH-I_KHDC4-BBP"/>
    <property type="match status" value="1"/>
</dbReference>
<keyword evidence="5" id="KW-1185">Reference proteome</keyword>
<dbReference type="PANTHER" id="PTHR11208">
    <property type="entry name" value="RNA-BINDING PROTEIN RELATED"/>
    <property type="match status" value="1"/>
</dbReference>
<feature type="compositionally biased region" description="Polar residues" evidence="2">
    <location>
        <begin position="237"/>
        <end position="282"/>
    </location>
</feature>
<dbReference type="InterPro" id="IPR045071">
    <property type="entry name" value="BBP-like"/>
</dbReference>
<dbReference type="PANTHER" id="PTHR11208:SF98">
    <property type="entry name" value="RNA-BINDING KH DOMAIN-CONTAINING PROTEIN"/>
    <property type="match status" value="1"/>
</dbReference>
<dbReference type="EMBL" id="CM002873">
    <property type="protein sequence ID" value="KFK33828.1"/>
    <property type="molecule type" value="Genomic_DNA"/>
</dbReference>
<protein>
    <recommendedName>
        <fullName evidence="3">KHDC4/BBP-like KH-domain type I domain-containing protein</fullName>
    </recommendedName>
</protein>
<accession>A0A087GVC6</accession>
<evidence type="ECO:0000256" key="2">
    <source>
        <dbReference type="SAM" id="MobiDB-lite"/>
    </source>
</evidence>
<dbReference type="Gramene" id="KFK33828">
    <property type="protein sequence ID" value="KFK33828"/>
    <property type="gene ID" value="AALP_AA5G065300"/>
</dbReference>
<dbReference type="GO" id="GO:0005634">
    <property type="term" value="C:nucleus"/>
    <property type="evidence" value="ECO:0007669"/>
    <property type="project" value="TreeGrafter"/>
</dbReference>
<dbReference type="GO" id="GO:0048024">
    <property type="term" value="P:regulation of mRNA splicing, via spliceosome"/>
    <property type="evidence" value="ECO:0007669"/>
    <property type="project" value="TreeGrafter"/>
</dbReference>
<keyword evidence="1" id="KW-0694">RNA-binding</keyword>
<dbReference type="InterPro" id="IPR036612">
    <property type="entry name" value="KH_dom_type_1_sf"/>
</dbReference>
<feature type="domain" description="KHDC4/BBP-like KH-domain type I" evidence="3">
    <location>
        <begin position="136"/>
        <end position="216"/>
    </location>
</feature>
<evidence type="ECO:0000256" key="1">
    <source>
        <dbReference type="ARBA" id="ARBA00022884"/>
    </source>
</evidence>
<dbReference type="Proteomes" id="UP000029120">
    <property type="component" value="Chromosome 5"/>
</dbReference>
<dbReference type="OrthoDB" id="6777263at2759"/>
<dbReference type="GO" id="GO:0003729">
    <property type="term" value="F:mRNA binding"/>
    <property type="evidence" value="ECO:0007669"/>
    <property type="project" value="TreeGrafter"/>
</dbReference>
<name>A0A087GVC6_ARAAL</name>
<feature type="compositionally biased region" description="Polar residues" evidence="2">
    <location>
        <begin position="290"/>
        <end position="310"/>
    </location>
</feature>
<dbReference type="OMA" id="HLPRPFH"/>
<feature type="region of interest" description="Disordered" evidence="2">
    <location>
        <begin position="457"/>
        <end position="476"/>
    </location>
</feature>
<dbReference type="Gene3D" id="3.30.1370.10">
    <property type="entry name" value="K Homology domain, type 1"/>
    <property type="match status" value="1"/>
</dbReference>
<organism evidence="4 5">
    <name type="scientific">Arabis alpina</name>
    <name type="common">Alpine rock-cress</name>
    <dbReference type="NCBI Taxonomy" id="50452"/>
    <lineage>
        <taxon>Eukaryota</taxon>
        <taxon>Viridiplantae</taxon>
        <taxon>Streptophyta</taxon>
        <taxon>Embryophyta</taxon>
        <taxon>Tracheophyta</taxon>
        <taxon>Spermatophyta</taxon>
        <taxon>Magnoliopsida</taxon>
        <taxon>eudicotyledons</taxon>
        <taxon>Gunneridae</taxon>
        <taxon>Pentapetalae</taxon>
        <taxon>rosids</taxon>
        <taxon>malvids</taxon>
        <taxon>Brassicales</taxon>
        <taxon>Brassicaceae</taxon>
        <taxon>Arabideae</taxon>
        <taxon>Arabis</taxon>
    </lineage>
</organism>
<dbReference type="SUPFAM" id="SSF54791">
    <property type="entry name" value="Eukaryotic type KH-domain (KH-domain type I)"/>
    <property type="match status" value="1"/>
</dbReference>
<dbReference type="eggNOG" id="KOG0119">
    <property type="taxonomic scope" value="Eukaryota"/>
</dbReference>
<evidence type="ECO:0000259" key="3">
    <source>
        <dbReference type="Pfam" id="PF22675"/>
    </source>
</evidence>
<proteinExistence type="predicted"/>
<dbReference type="AlphaFoldDB" id="A0A087GVC6"/>
<reference evidence="5" key="1">
    <citation type="journal article" date="2015" name="Nat. Plants">
        <title>Genome expansion of Arabis alpina linked with retrotransposition and reduced symmetric DNA methylation.</title>
        <authorList>
            <person name="Willing E.M."/>
            <person name="Rawat V."/>
            <person name="Mandakova T."/>
            <person name="Maumus F."/>
            <person name="James G.V."/>
            <person name="Nordstroem K.J."/>
            <person name="Becker C."/>
            <person name="Warthmann N."/>
            <person name="Chica C."/>
            <person name="Szarzynska B."/>
            <person name="Zytnicki M."/>
            <person name="Albani M.C."/>
            <person name="Kiefer C."/>
            <person name="Bergonzi S."/>
            <person name="Castaings L."/>
            <person name="Mateos J.L."/>
            <person name="Berns M.C."/>
            <person name="Bujdoso N."/>
            <person name="Piofczyk T."/>
            <person name="de Lorenzo L."/>
            <person name="Barrero-Sicilia C."/>
            <person name="Mateos I."/>
            <person name="Piednoel M."/>
            <person name="Hagmann J."/>
            <person name="Chen-Min-Tao R."/>
            <person name="Iglesias-Fernandez R."/>
            <person name="Schuster S.C."/>
            <person name="Alonso-Blanco C."/>
            <person name="Roudier F."/>
            <person name="Carbonero P."/>
            <person name="Paz-Ares J."/>
            <person name="Davis S.J."/>
            <person name="Pecinka A."/>
            <person name="Quesneville H."/>
            <person name="Colot V."/>
            <person name="Lysak M.A."/>
            <person name="Weigel D."/>
            <person name="Coupland G."/>
            <person name="Schneeberger K."/>
        </authorList>
    </citation>
    <scope>NUCLEOTIDE SEQUENCE [LARGE SCALE GENOMIC DNA]</scope>
    <source>
        <strain evidence="5">cv. Pajares</strain>
    </source>
</reference>
<sequence>MSSTSGGKMSMFGAKSGFVIPKNKLSGSLIPIFQQRLDSDSKLSVKLGKRKTKWGPDFTQDVVVKKFKVLAYQKRLDQITQQLESGTHQNNIAEHLEFEKREAIGEILELNPRYKAPSNYKPLLKEARLPIHVKEDSDFSFLSHIFGSQGDTQKRLENETGAKVQIFGSKTGGEKVELSPSDENEFQASWQELYFQISSDTYEKVDAAIAVIELLISSVSGNTGAGRAPPSSRSDDISTTQGNINATPTEPGSEQPTNSFVQPPQSEFHQQSSSFPLASNQPFYPPLNPSAPTLSSRAQDQEMATKSMNPNPLFARQPLPVSHNASLPHDSQVPRPSDLFSLGLSSSSRAYSEVAPRGSVAKLDFSTAPPYSGSHIQPIEPGSTIRRSPLFTFQPVPNNVFRPMLLPDIVSSNVAQSVRPLAPNFSPHPVAHQPGTELSSIPFPSSINLKHQAEYASGGSLRPMSGRPAGPLPSYPPTNIAQRPFHGDFGFLPQQLNISQISPRPNSQSGHLPHLAFQTSSVTPASQHFGQTFARAEHFGRHMDQPLSHPPALFHGNVRSSNLQNFGPTLPQMMPRNFPGAQFRQRPVFHHDNLIPNDQPQIHHRFNAGAHQVYDPFSPSDA</sequence>
<evidence type="ECO:0000313" key="5">
    <source>
        <dbReference type="Proteomes" id="UP000029120"/>
    </source>
</evidence>